<name>A0ABS2ZC14_9BACL</name>
<dbReference type="InterPro" id="IPR050275">
    <property type="entry name" value="PGM_Phosphatase"/>
</dbReference>
<dbReference type="CDD" id="cd07067">
    <property type="entry name" value="HP_PGM_like"/>
    <property type="match status" value="1"/>
</dbReference>
<dbReference type="EMBL" id="JAFHKS010000042">
    <property type="protein sequence ID" value="MBN3544971.1"/>
    <property type="molecule type" value="Genomic_DNA"/>
</dbReference>
<dbReference type="PANTHER" id="PTHR48100:SF1">
    <property type="entry name" value="HISTIDINE PHOSPHATASE FAMILY PROTEIN-RELATED"/>
    <property type="match status" value="1"/>
</dbReference>
<dbReference type="InterPro" id="IPR029033">
    <property type="entry name" value="His_PPase_superfam"/>
</dbReference>
<accession>A0ABS2ZC14</accession>
<dbReference type="SMART" id="SM00855">
    <property type="entry name" value="PGAM"/>
    <property type="match status" value="1"/>
</dbReference>
<organism evidence="1 2">
    <name type="scientific">Fictibacillus barbaricus</name>
    <dbReference type="NCBI Taxonomy" id="182136"/>
    <lineage>
        <taxon>Bacteria</taxon>
        <taxon>Bacillati</taxon>
        <taxon>Bacillota</taxon>
        <taxon>Bacilli</taxon>
        <taxon>Bacillales</taxon>
        <taxon>Fictibacillaceae</taxon>
        <taxon>Fictibacillus</taxon>
    </lineage>
</organism>
<dbReference type="InterPro" id="IPR013078">
    <property type="entry name" value="His_Pase_superF_clade-1"/>
</dbReference>
<dbReference type="Proteomes" id="UP001319060">
    <property type="component" value="Unassembled WGS sequence"/>
</dbReference>
<proteinExistence type="predicted"/>
<dbReference type="SUPFAM" id="SSF53254">
    <property type="entry name" value="Phosphoglycerate mutase-like"/>
    <property type="match status" value="1"/>
</dbReference>
<gene>
    <name evidence="1" type="ORF">JYA64_06680</name>
</gene>
<dbReference type="Pfam" id="PF00300">
    <property type="entry name" value="His_Phos_1"/>
    <property type="match status" value="1"/>
</dbReference>
<comment type="caution">
    <text evidence="1">The sequence shown here is derived from an EMBL/GenBank/DDBJ whole genome shotgun (WGS) entry which is preliminary data.</text>
</comment>
<dbReference type="PANTHER" id="PTHR48100">
    <property type="entry name" value="BROAD-SPECIFICITY PHOSPHATASE YOR283W-RELATED"/>
    <property type="match status" value="1"/>
</dbReference>
<dbReference type="RefSeq" id="WP_188403384.1">
    <property type="nucleotide sequence ID" value="NZ_BMCE01000002.1"/>
</dbReference>
<sequence length="210" mass="23925">MAMVRRMAVTLIRHGLTKANQEKRYIGFSDHSLCDEGINELQALKQDGIYPKPDLILSSDRRRCVETAELLFPGFLVQTCEGFREMNFGDWENKTYDDLCGNLQYRKWIDDPKEVCPPNGEDLANFEKRVLSGWQNEVLPLFENNNLNHVVILGHGGPIRFLLSQFAPEKRDLWEWSTGHGQGYTLTWEGGVAGRCTLLQAAPLTVKRNG</sequence>
<reference evidence="1 2" key="1">
    <citation type="submission" date="2021-01" db="EMBL/GenBank/DDBJ databases">
        <title>Genome Sequencing of Type Strains.</title>
        <authorList>
            <person name="Lemaire J.F."/>
            <person name="Inderbitzin P."/>
            <person name="Collins S.B."/>
            <person name="Wespe N."/>
            <person name="Knight-Connoni V."/>
        </authorList>
    </citation>
    <scope>NUCLEOTIDE SEQUENCE [LARGE SCALE GENOMIC DNA]</scope>
    <source>
        <strain evidence="1 2">DSM 14730</strain>
    </source>
</reference>
<dbReference type="Gene3D" id="3.40.50.1240">
    <property type="entry name" value="Phosphoglycerate mutase-like"/>
    <property type="match status" value="1"/>
</dbReference>
<keyword evidence="2" id="KW-1185">Reference proteome</keyword>
<protein>
    <submittedName>
        <fullName evidence="1">Histidine phosphatase family protein</fullName>
    </submittedName>
</protein>
<evidence type="ECO:0000313" key="1">
    <source>
        <dbReference type="EMBL" id="MBN3544971.1"/>
    </source>
</evidence>
<evidence type="ECO:0000313" key="2">
    <source>
        <dbReference type="Proteomes" id="UP001319060"/>
    </source>
</evidence>